<protein>
    <submittedName>
        <fullName evidence="2">Uncharacterized protein</fullName>
    </submittedName>
</protein>
<reference evidence="2 3" key="1">
    <citation type="journal article" date="2024" name="Ann. Entomol. Soc. Am.">
        <title>Genomic analyses of the southern and eastern yellowjacket wasps (Hymenoptera: Vespidae) reveal evolutionary signatures of social life.</title>
        <authorList>
            <person name="Catto M.A."/>
            <person name="Caine P.B."/>
            <person name="Orr S.E."/>
            <person name="Hunt B.G."/>
            <person name="Goodisman M.A.D."/>
        </authorList>
    </citation>
    <scope>NUCLEOTIDE SEQUENCE [LARGE SCALE GENOMIC DNA]</scope>
    <source>
        <strain evidence="2">232</strain>
        <tissue evidence="2">Head and thorax</tissue>
    </source>
</reference>
<feature type="transmembrane region" description="Helical" evidence="1">
    <location>
        <begin position="89"/>
        <end position="115"/>
    </location>
</feature>
<dbReference type="EMBL" id="JAYRBN010000009">
    <property type="protein sequence ID" value="KAL2750641.1"/>
    <property type="molecule type" value="Genomic_DNA"/>
</dbReference>
<evidence type="ECO:0000313" key="2">
    <source>
        <dbReference type="EMBL" id="KAL2750641.1"/>
    </source>
</evidence>
<name>A0ABD2CZS5_VESMC</name>
<keyword evidence="1" id="KW-0472">Membrane</keyword>
<sequence>MEGGQATFLKGGHIKRKEKNTDKEYTRTSNYLSRMITSSTRVCVLLKNSETRRHVDRRLSEIRKTNKGTLMANYAKLSIKGRLRTKVEIALIELIHTLYLLLVLLLSSSLLYYYYKLLKSSEIKYTVESYYKREKSVFCENTSTEFSTSSFTTPGFRVLLSNEQYEGLHIT</sequence>
<evidence type="ECO:0000256" key="1">
    <source>
        <dbReference type="SAM" id="Phobius"/>
    </source>
</evidence>
<dbReference type="Proteomes" id="UP001607303">
    <property type="component" value="Unassembled WGS sequence"/>
</dbReference>
<dbReference type="AlphaFoldDB" id="A0ABD2CZS5"/>
<keyword evidence="1" id="KW-1133">Transmembrane helix</keyword>
<organism evidence="2 3">
    <name type="scientific">Vespula maculifrons</name>
    <name type="common">Eastern yellow jacket</name>
    <name type="synonym">Wasp</name>
    <dbReference type="NCBI Taxonomy" id="7453"/>
    <lineage>
        <taxon>Eukaryota</taxon>
        <taxon>Metazoa</taxon>
        <taxon>Ecdysozoa</taxon>
        <taxon>Arthropoda</taxon>
        <taxon>Hexapoda</taxon>
        <taxon>Insecta</taxon>
        <taxon>Pterygota</taxon>
        <taxon>Neoptera</taxon>
        <taxon>Endopterygota</taxon>
        <taxon>Hymenoptera</taxon>
        <taxon>Apocrita</taxon>
        <taxon>Aculeata</taxon>
        <taxon>Vespoidea</taxon>
        <taxon>Vespidae</taxon>
        <taxon>Vespinae</taxon>
        <taxon>Vespula</taxon>
    </lineage>
</organism>
<comment type="caution">
    <text evidence="2">The sequence shown here is derived from an EMBL/GenBank/DDBJ whole genome shotgun (WGS) entry which is preliminary data.</text>
</comment>
<proteinExistence type="predicted"/>
<gene>
    <name evidence="2" type="ORF">V1477_001211</name>
</gene>
<accession>A0ABD2CZS5</accession>
<evidence type="ECO:0000313" key="3">
    <source>
        <dbReference type="Proteomes" id="UP001607303"/>
    </source>
</evidence>
<keyword evidence="3" id="KW-1185">Reference proteome</keyword>
<keyword evidence="1" id="KW-0812">Transmembrane</keyword>